<reference evidence="1" key="1">
    <citation type="submission" date="2022-11" db="EMBL/GenBank/DDBJ databases">
        <title>Robbsia betulipollinis sp. nov., isolated from pollen of birch (Betula pendula).</title>
        <authorList>
            <person name="Shi H."/>
            <person name="Ambika Manirajan B."/>
            <person name="Ratering S."/>
            <person name="Geissler-Plaum R."/>
            <person name="Schnell S."/>
        </authorList>
    </citation>
    <scope>NUCLEOTIDE SEQUENCE</scope>
    <source>
        <strain evidence="1">Bb-Pol-6</strain>
    </source>
</reference>
<keyword evidence="2" id="KW-1185">Reference proteome</keyword>
<evidence type="ECO:0000313" key="1">
    <source>
        <dbReference type="EMBL" id="MCY0386753.1"/>
    </source>
</evidence>
<dbReference type="Proteomes" id="UP001082899">
    <property type="component" value="Unassembled WGS sequence"/>
</dbReference>
<accession>A0ABT3ZJN8</accession>
<organism evidence="1 2">
    <name type="scientific">Robbsia betulipollinis</name>
    <dbReference type="NCBI Taxonomy" id="2981849"/>
    <lineage>
        <taxon>Bacteria</taxon>
        <taxon>Pseudomonadati</taxon>
        <taxon>Pseudomonadota</taxon>
        <taxon>Betaproteobacteria</taxon>
        <taxon>Burkholderiales</taxon>
        <taxon>Burkholderiaceae</taxon>
        <taxon>Robbsia</taxon>
    </lineage>
</organism>
<gene>
    <name evidence="1" type="ORF">OVY01_05775</name>
</gene>
<evidence type="ECO:0000313" key="2">
    <source>
        <dbReference type="Proteomes" id="UP001082899"/>
    </source>
</evidence>
<protein>
    <submittedName>
        <fullName evidence="1">Uncharacterized protein</fullName>
    </submittedName>
</protein>
<dbReference type="EMBL" id="JAPMXC010000001">
    <property type="protein sequence ID" value="MCY0386753.1"/>
    <property type="molecule type" value="Genomic_DNA"/>
</dbReference>
<name>A0ABT3ZJN8_9BURK</name>
<sequence length="69" mass="7235">MLLGLLPGPLPGLTLPFGATSAHAQKAFLEIGVTSGSHEEIFEGQAARVPRILRAPGAVMHAMPFTRVT</sequence>
<comment type="caution">
    <text evidence="1">The sequence shown here is derived from an EMBL/GenBank/DDBJ whole genome shotgun (WGS) entry which is preliminary data.</text>
</comment>
<proteinExistence type="predicted"/>
<dbReference type="RefSeq" id="WP_267846347.1">
    <property type="nucleotide sequence ID" value="NZ_JAPMXC010000001.1"/>
</dbReference>